<keyword evidence="3" id="KW-1185">Reference proteome</keyword>
<feature type="compositionally biased region" description="Polar residues" evidence="1">
    <location>
        <begin position="56"/>
        <end position="72"/>
    </location>
</feature>
<gene>
    <name evidence="2" type="ORF">PIB30_066751</name>
</gene>
<evidence type="ECO:0000313" key="2">
    <source>
        <dbReference type="EMBL" id="MED6186443.1"/>
    </source>
</evidence>
<feature type="compositionally biased region" description="Polar residues" evidence="1">
    <location>
        <begin position="1"/>
        <end position="12"/>
    </location>
</feature>
<comment type="caution">
    <text evidence="2">The sequence shown here is derived from an EMBL/GenBank/DDBJ whole genome shotgun (WGS) entry which is preliminary data.</text>
</comment>
<reference evidence="2 3" key="1">
    <citation type="journal article" date="2023" name="Plants (Basel)">
        <title>Bridging the Gap: Combining Genomics and Transcriptomics Approaches to Understand Stylosanthes scabra, an Orphan Legume from the Brazilian Caatinga.</title>
        <authorList>
            <person name="Ferreira-Neto J.R.C."/>
            <person name="da Silva M.D."/>
            <person name="Binneck E."/>
            <person name="de Melo N.F."/>
            <person name="da Silva R.H."/>
            <person name="de Melo A.L.T.M."/>
            <person name="Pandolfi V."/>
            <person name="Bustamante F.O."/>
            <person name="Brasileiro-Vidal A.C."/>
            <person name="Benko-Iseppon A.M."/>
        </authorList>
    </citation>
    <scope>NUCLEOTIDE SEQUENCE [LARGE SCALE GENOMIC DNA]</scope>
    <source>
        <tissue evidence="2">Leaves</tissue>
    </source>
</reference>
<evidence type="ECO:0000256" key="1">
    <source>
        <dbReference type="SAM" id="MobiDB-lite"/>
    </source>
</evidence>
<dbReference type="EMBL" id="JASCZI010181928">
    <property type="protein sequence ID" value="MED6186443.1"/>
    <property type="molecule type" value="Genomic_DNA"/>
</dbReference>
<sequence>MGRSTHPSTFYLGTSGYAGSPKPLKRQVQQPERQQEELELNATTNDGTRLDDANVDSMSIQNGRPHPRTTNPGGRRILSAIDKRWLGGTCHNREPRQSPSPMIGTPHRKKTEVRSRGPFAVIRKLDTKKIHLPSTVTHHSQVESSKSIPQDTS</sequence>
<feature type="compositionally biased region" description="Polar residues" evidence="1">
    <location>
        <begin position="134"/>
        <end position="153"/>
    </location>
</feature>
<evidence type="ECO:0000313" key="3">
    <source>
        <dbReference type="Proteomes" id="UP001341840"/>
    </source>
</evidence>
<proteinExistence type="predicted"/>
<feature type="region of interest" description="Disordered" evidence="1">
    <location>
        <begin position="132"/>
        <end position="153"/>
    </location>
</feature>
<name>A0ABU6WQE0_9FABA</name>
<protein>
    <submittedName>
        <fullName evidence="2">Uncharacterized protein</fullName>
    </submittedName>
</protein>
<feature type="region of interest" description="Disordered" evidence="1">
    <location>
        <begin position="1"/>
        <end position="75"/>
    </location>
</feature>
<dbReference type="Proteomes" id="UP001341840">
    <property type="component" value="Unassembled WGS sequence"/>
</dbReference>
<feature type="region of interest" description="Disordered" evidence="1">
    <location>
        <begin position="88"/>
        <end position="117"/>
    </location>
</feature>
<organism evidence="2 3">
    <name type="scientific">Stylosanthes scabra</name>
    <dbReference type="NCBI Taxonomy" id="79078"/>
    <lineage>
        <taxon>Eukaryota</taxon>
        <taxon>Viridiplantae</taxon>
        <taxon>Streptophyta</taxon>
        <taxon>Embryophyta</taxon>
        <taxon>Tracheophyta</taxon>
        <taxon>Spermatophyta</taxon>
        <taxon>Magnoliopsida</taxon>
        <taxon>eudicotyledons</taxon>
        <taxon>Gunneridae</taxon>
        <taxon>Pentapetalae</taxon>
        <taxon>rosids</taxon>
        <taxon>fabids</taxon>
        <taxon>Fabales</taxon>
        <taxon>Fabaceae</taxon>
        <taxon>Papilionoideae</taxon>
        <taxon>50 kb inversion clade</taxon>
        <taxon>dalbergioids sensu lato</taxon>
        <taxon>Dalbergieae</taxon>
        <taxon>Pterocarpus clade</taxon>
        <taxon>Stylosanthes</taxon>
    </lineage>
</organism>
<accession>A0ABU6WQE0</accession>